<dbReference type="RefSeq" id="WP_274455344.1">
    <property type="nucleotide sequence ID" value="NZ_CP067097.1"/>
</dbReference>
<dbReference type="HAMAP" id="MF_00417">
    <property type="entry name" value="Pyrrolid_peptidase"/>
    <property type="match status" value="1"/>
</dbReference>
<proteinExistence type="inferred from homology"/>
<dbReference type="CDD" id="cd00501">
    <property type="entry name" value="Peptidase_C15"/>
    <property type="match status" value="1"/>
</dbReference>
<dbReference type="SUPFAM" id="SSF53182">
    <property type="entry name" value="Pyrrolidone carboxyl peptidase (pyroglutamate aminopeptidase)"/>
    <property type="match status" value="1"/>
</dbReference>
<dbReference type="InterPro" id="IPR033693">
    <property type="entry name" value="PGPEP1_Glu_AS"/>
</dbReference>
<comment type="subunit">
    <text evidence="9">Homotetramer.</text>
</comment>
<comment type="function">
    <text evidence="2 9">Removes 5-oxoproline from various penultimate amino acid residues except L-proline.</text>
</comment>
<dbReference type="Proteomes" id="UP001232973">
    <property type="component" value="Unassembled WGS sequence"/>
</dbReference>
<comment type="caution">
    <text evidence="11">The sequence shown here is derived from an EMBL/GenBank/DDBJ whole genome shotgun (WGS) entry which is preliminary data.</text>
</comment>
<dbReference type="PROSITE" id="PS01333">
    <property type="entry name" value="PYRASE_GLU"/>
    <property type="match status" value="1"/>
</dbReference>
<keyword evidence="12" id="KW-1185">Reference proteome</keyword>
<dbReference type="NCBIfam" id="TIGR00504">
    <property type="entry name" value="pyro_pdase"/>
    <property type="match status" value="1"/>
</dbReference>
<dbReference type="Pfam" id="PF01470">
    <property type="entry name" value="Peptidase_C15"/>
    <property type="match status" value="1"/>
</dbReference>
<evidence type="ECO:0000256" key="10">
    <source>
        <dbReference type="PROSITE-ProRule" id="PRU10076"/>
    </source>
</evidence>
<protein>
    <recommendedName>
        <fullName evidence="9">Pyrrolidone-carboxylate peptidase</fullName>
        <ecNumber evidence="9">3.4.19.3</ecNumber>
    </recommendedName>
    <alternativeName>
        <fullName evidence="9">5-oxoprolyl-peptidase</fullName>
    </alternativeName>
    <alternativeName>
        <fullName evidence="9">Pyroglutamyl-peptidase I</fullName>
        <shortName evidence="9">PGP-I</shortName>
        <shortName evidence="9">Pyrase</shortName>
    </alternativeName>
</protein>
<dbReference type="InterPro" id="IPR016125">
    <property type="entry name" value="Peptidase_C15-like"/>
</dbReference>
<dbReference type="NCBIfam" id="NF009676">
    <property type="entry name" value="PRK13197.1"/>
    <property type="match status" value="1"/>
</dbReference>
<evidence type="ECO:0000313" key="11">
    <source>
        <dbReference type="EMBL" id="MDQ0188670.1"/>
    </source>
</evidence>
<keyword evidence="7 9" id="KW-0378">Hydrolase</keyword>
<gene>
    <name evidence="9" type="primary">pcp</name>
    <name evidence="11" type="ORF">J2S03_000482</name>
</gene>
<dbReference type="PIRSF" id="PIRSF015592">
    <property type="entry name" value="Prld-crbxl_pptds"/>
    <property type="match status" value="1"/>
</dbReference>
<evidence type="ECO:0000256" key="7">
    <source>
        <dbReference type="ARBA" id="ARBA00022801"/>
    </source>
</evidence>
<comment type="catalytic activity">
    <reaction evidence="1 9 10">
        <text>Release of an N-terminal pyroglutamyl group from a polypeptide, the second amino acid generally not being Pro.</text>
        <dbReference type="EC" id="3.4.19.3"/>
    </reaction>
</comment>
<dbReference type="InterPro" id="IPR036440">
    <property type="entry name" value="Peptidase_C15-like_sf"/>
</dbReference>
<evidence type="ECO:0000256" key="2">
    <source>
        <dbReference type="ARBA" id="ARBA00002280"/>
    </source>
</evidence>
<dbReference type="PANTHER" id="PTHR23402:SF1">
    <property type="entry name" value="PYROGLUTAMYL-PEPTIDASE I"/>
    <property type="match status" value="1"/>
</dbReference>
<sequence>MNRTRVLLTGFDPFHDDPVNAAWEVVQEVAASDLAGIDLHVQQIPTVFHTSLDVLAQAIRQVQPDVVLCLGQAGGRAAISIERIGVNLDDARIPDNAGQQPREVPIVAGGPAAYWSGLPVRDLVTRLREAGIPAEESWSAGHFVCNHVLYGLMHLLQAPEFQTQGVVGGFIHVPYLPEQAARHPNTPCLGRAEMVRALRLVLDALKR</sequence>
<comment type="similarity">
    <text evidence="4 9">Belongs to the peptidase C15 family.</text>
</comment>
<dbReference type="InterPro" id="IPR000816">
    <property type="entry name" value="Peptidase_C15"/>
</dbReference>
<organism evidence="11 12">
    <name type="scientific">Alicyclobacillus cycloheptanicus</name>
    <dbReference type="NCBI Taxonomy" id="1457"/>
    <lineage>
        <taxon>Bacteria</taxon>
        <taxon>Bacillati</taxon>
        <taxon>Bacillota</taxon>
        <taxon>Bacilli</taxon>
        <taxon>Bacillales</taxon>
        <taxon>Alicyclobacillaceae</taxon>
        <taxon>Alicyclobacillus</taxon>
    </lineage>
</organism>
<evidence type="ECO:0000313" key="12">
    <source>
        <dbReference type="Proteomes" id="UP001232973"/>
    </source>
</evidence>
<evidence type="ECO:0000256" key="1">
    <source>
        <dbReference type="ARBA" id="ARBA00001770"/>
    </source>
</evidence>
<comment type="subcellular location">
    <subcellularLocation>
        <location evidence="3 9">Cytoplasm</location>
    </subcellularLocation>
</comment>
<evidence type="ECO:0000256" key="4">
    <source>
        <dbReference type="ARBA" id="ARBA00006641"/>
    </source>
</evidence>
<evidence type="ECO:0000256" key="8">
    <source>
        <dbReference type="ARBA" id="ARBA00022807"/>
    </source>
</evidence>
<evidence type="ECO:0000256" key="5">
    <source>
        <dbReference type="ARBA" id="ARBA00022490"/>
    </source>
</evidence>
<keyword evidence="6 9" id="KW-0645">Protease</keyword>
<feature type="active site" evidence="9">
    <location>
        <position position="172"/>
    </location>
</feature>
<evidence type="ECO:0000256" key="9">
    <source>
        <dbReference type="HAMAP-Rule" id="MF_00417"/>
    </source>
</evidence>
<dbReference type="InterPro" id="IPR029762">
    <property type="entry name" value="PGP-I_bact-type"/>
</dbReference>
<name>A0ABT9XEG3_9BACL</name>
<keyword evidence="8 9" id="KW-0788">Thiol protease</keyword>
<dbReference type="PANTHER" id="PTHR23402">
    <property type="entry name" value="PROTEASE FAMILY C15 PYROGLUTAMYL-PEPTIDASE I-RELATED"/>
    <property type="match status" value="1"/>
</dbReference>
<accession>A0ABT9XEG3</accession>
<dbReference type="PRINTS" id="PR00706">
    <property type="entry name" value="PYROGLUPTASE"/>
</dbReference>
<dbReference type="EC" id="3.4.19.3" evidence="9"/>
<dbReference type="GO" id="GO:0016920">
    <property type="term" value="F:pyroglutamyl-peptidase activity"/>
    <property type="evidence" value="ECO:0007669"/>
    <property type="project" value="UniProtKB-EC"/>
</dbReference>
<dbReference type="EMBL" id="JAUSTP010000002">
    <property type="protein sequence ID" value="MDQ0188670.1"/>
    <property type="molecule type" value="Genomic_DNA"/>
</dbReference>
<evidence type="ECO:0000256" key="3">
    <source>
        <dbReference type="ARBA" id="ARBA00004496"/>
    </source>
</evidence>
<dbReference type="Gene3D" id="3.40.630.20">
    <property type="entry name" value="Peptidase C15, pyroglutamyl peptidase I-like"/>
    <property type="match status" value="1"/>
</dbReference>
<feature type="active site" evidence="9">
    <location>
        <position position="145"/>
    </location>
</feature>
<keyword evidence="5 9" id="KW-0963">Cytoplasm</keyword>
<reference evidence="11 12" key="1">
    <citation type="submission" date="2023-07" db="EMBL/GenBank/DDBJ databases">
        <title>Genomic Encyclopedia of Type Strains, Phase IV (KMG-IV): sequencing the most valuable type-strain genomes for metagenomic binning, comparative biology and taxonomic classification.</title>
        <authorList>
            <person name="Goeker M."/>
        </authorList>
    </citation>
    <scope>NUCLEOTIDE SEQUENCE [LARGE SCALE GENOMIC DNA]</scope>
    <source>
        <strain evidence="11 12">DSM 4006</strain>
    </source>
</reference>
<evidence type="ECO:0000256" key="6">
    <source>
        <dbReference type="ARBA" id="ARBA00022670"/>
    </source>
</evidence>
<feature type="active site" evidence="9 10">
    <location>
        <position position="82"/>
    </location>
</feature>